<keyword evidence="2" id="KW-1133">Transmembrane helix</keyword>
<dbReference type="InterPro" id="IPR052276">
    <property type="entry name" value="Diphthamide-biosynth_chaperone"/>
</dbReference>
<feature type="region of interest" description="Disordered" evidence="1">
    <location>
        <begin position="71"/>
        <end position="93"/>
    </location>
</feature>
<feature type="compositionally biased region" description="Basic residues" evidence="1">
    <location>
        <begin position="72"/>
        <end position="85"/>
    </location>
</feature>
<dbReference type="SMART" id="SM00271">
    <property type="entry name" value="DnaJ"/>
    <property type="match status" value="1"/>
</dbReference>
<dbReference type="AlphaFoldDB" id="A0A563EHS7"/>
<dbReference type="CDD" id="cd06257">
    <property type="entry name" value="DnaJ"/>
    <property type="match status" value="1"/>
</dbReference>
<dbReference type="Pfam" id="PF08378">
    <property type="entry name" value="NERD"/>
    <property type="match status" value="1"/>
</dbReference>
<proteinExistence type="predicted"/>
<evidence type="ECO:0000313" key="4">
    <source>
        <dbReference type="EMBL" id="TWP45988.1"/>
    </source>
</evidence>
<dbReference type="OrthoDB" id="5242140at2"/>
<dbReference type="PRINTS" id="PR00625">
    <property type="entry name" value="JDOMAIN"/>
</dbReference>
<dbReference type="Proteomes" id="UP000316639">
    <property type="component" value="Unassembled WGS sequence"/>
</dbReference>
<name>A0A563EHS7_9PSEU</name>
<keyword evidence="2" id="KW-0812">Transmembrane</keyword>
<protein>
    <submittedName>
        <fullName evidence="4">Molecular chaperone DnaJ</fullName>
    </submittedName>
</protein>
<dbReference type="RefSeq" id="WP_146359203.1">
    <property type="nucleotide sequence ID" value="NZ_VOBR01000037.1"/>
</dbReference>
<evidence type="ECO:0000313" key="5">
    <source>
        <dbReference type="Proteomes" id="UP000316639"/>
    </source>
</evidence>
<dbReference type="PROSITE" id="PS50076">
    <property type="entry name" value="DNAJ_2"/>
    <property type="match status" value="1"/>
</dbReference>
<feature type="domain" description="J" evidence="3">
    <location>
        <begin position="5"/>
        <end position="66"/>
    </location>
</feature>
<dbReference type="PANTHER" id="PTHR44240">
    <property type="entry name" value="DNAJ DOMAIN (PROKARYOTIC HEAT SHOCK PROTEIN)-RELATED"/>
    <property type="match status" value="1"/>
</dbReference>
<dbReference type="PROSITE" id="PS00636">
    <property type="entry name" value="DNAJ_1"/>
    <property type="match status" value="1"/>
</dbReference>
<evidence type="ECO:0000256" key="1">
    <source>
        <dbReference type="SAM" id="MobiDB-lite"/>
    </source>
</evidence>
<dbReference type="InterPro" id="IPR018253">
    <property type="entry name" value="DnaJ_domain_CS"/>
</dbReference>
<feature type="transmembrane region" description="Helical" evidence="2">
    <location>
        <begin position="154"/>
        <end position="174"/>
    </location>
</feature>
<dbReference type="InterPro" id="IPR011528">
    <property type="entry name" value="NERD"/>
</dbReference>
<reference evidence="4 5" key="1">
    <citation type="submission" date="2019-07" db="EMBL/GenBank/DDBJ databases">
        <title>Lentzea xizangensis sp. nov., isolated from Qinghai-Tibetan Plateau Soils.</title>
        <authorList>
            <person name="Huang J."/>
        </authorList>
    </citation>
    <scope>NUCLEOTIDE SEQUENCE [LARGE SCALE GENOMIC DNA]</scope>
    <source>
        <strain evidence="4 5">FXJ1.1311</strain>
    </source>
</reference>
<evidence type="ECO:0000256" key="2">
    <source>
        <dbReference type="SAM" id="Phobius"/>
    </source>
</evidence>
<dbReference type="EMBL" id="VOBR01000037">
    <property type="protein sequence ID" value="TWP45988.1"/>
    <property type="molecule type" value="Genomic_DNA"/>
</dbReference>
<dbReference type="Gene3D" id="1.10.287.110">
    <property type="entry name" value="DnaJ domain"/>
    <property type="match status" value="1"/>
</dbReference>
<organism evidence="4 5">
    <name type="scientific">Lentzea tibetensis</name>
    <dbReference type="NCBI Taxonomy" id="2591470"/>
    <lineage>
        <taxon>Bacteria</taxon>
        <taxon>Bacillati</taxon>
        <taxon>Actinomycetota</taxon>
        <taxon>Actinomycetes</taxon>
        <taxon>Pseudonocardiales</taxon>
        <taxon>Pseudonocardiaceae</taxon>
        <taxon>Lentzea</taxon>
    </lineage>
</organism>
<dbReference type="SUPFAM" id="SSF46565">
    <property type="entry name" value="Chaperone J-domain"/>
    <property type="match status" value="1"/>
</dbReference>
<feature type="transmembrane region" description="Helical" evidence="2">
    <location>
        <begin position="128"/>
        <end position="148"/>
    </location>
</feature>
<keyword evidence="5" id="KW-1185">Reference proteome</keyword>
<comment type="caution">
    <text evidence="4">The sequence shown here is derived from an EMBL/GenBank/DDBJ whole genome shotgun (WGS) entry which is preliminary data.</text>
</comment>
<keyword evidence="2" id="KW-0472">Membrane</keyword>
<sequence>MRGVDYYELLGVSRSASAAEIKSAYRNLAKVMHPDAGGTSGGFRMLQEAYETLKDPVRRADYDRPTVVRTRPAARPRPRRTGRTGRLRDFGDDPTFVPPRPRVDLDDLDWWHDVDQAVRVRFVPSVSLGHAPAALALSSWFVLLLPLTMPLSPLLLTVWLPLVGASGYGAFRLARRYVAAFRAERAFASEYDGNTVFGRPGEHRRERLTAQLLTEYLTHLPGARIFHGLAWPGSVFADVDHAVLCGQRLVLIESKAWLPGHYSADTDGTLWRNGHPFRGGGMQLPEGVEAFRELLPWLDVRGALVIYPNRSGEVTADQYLDVDAPPMTPEQFVQEIGEWLAEDASTVDREALRVLVRQVVSEVRVAGA</sequence>
<dbReference type="Pfam" id="PF00226">
    <property type="entry name" value="DnaJ"/>
    <property type="match status" value="1"/>
</dbReference>
<gene>
    <name evidence="4" type="ORF">FKR81_37860</name>
</gene>
<dbReference type="InterPro" id="IPR036869">
    <property type="entry name" value="J_dom_sf"/>
</dbReference>
<dbReference type="InterPro" id="IPR001623">
    <property type="entry name" value="DnaJ_domain"/>
</dbReference>
<evidence type="ECO:0000259" key="3">
    <source>
        <dbReference type="PROSITE" id="PS50076"/>
    </source>
</evidence>
<accession>A0A563EHS7</accession>
<dbReference type="PANTHER" id="PTHR44240:SF10">
    <property type="entry name" value="J DOMAIN-CONTAINING PROTEIN"/>
    <property type="match status" value="1"/>
</dbReference>